<dbReference type="Proteomes" id="UP001055811">
    <property type="component" value="Linkage Group LG08"/>
</dbReference>
<gene>
    <name evidence="1" type="ORF">L2E82_42357</name>
</gene>
<evidence type="ECO:0000313" key="2">
    <source>
        <dbReference type="Proteomes" id="UP001055811"/>
    </source>
</evidence>
<reference evidence="1 2" key="2">
    <citation type="journal article" date="2022" name="Mol. Ecol. Resour.">
        <title>The genomes of chicory, endive, great burdock and yacon provide insights into Asteraceae paleo-polyploidization history and plant inulin production.</title>
        <authorList>
            <person name="Fan W."/>
            <person name="Wang S."/>
            <person name="Wang H."/>
            <person name="Wang A."/>
            <person name="Jiang F."/>
            <person name="Liu H."/>
            <person name="Zhao H."/>
            <person name="Xu D."/>
            <person name="Zhang Y."/>
        </authorList>
    </citation>
    <scope>NUCLEOTIDE SEQUENCE [LARGE SCALE GENOMIC DNA]</scope>
    <source>
        <strain evidence="2">cv. Punajuju</strain>
        <tissue evidence="1">Leaves</tissue>
    </source>
</reference>
<organism evidence="1 2">
    <name type="scientific">Cichorium intybus</name>
    <name type="common">Chicory</name>
    <dbReference type="NCBI Taxonomy" id="13427"/>
    <lineage>
        <taxon>Eukaryota</taxon>
        <taxon>Viridiplantae</taxon>
        <taxon>Streptophyta</taxon>
        <taxon>Embryophyta</taxon>
        <taxon>Tracheophyta</taxon>
        <taxon>Spermatophyta</taxon>
        <taxon>Magnoliopsida</taxon>
        <taxon>eudicotyledons</taxon>
        <taxon>Gunneridae</taxon>
        <taxon>Pentapetalae</taxon>
        <taxon>asterids</taxon>
        <taxon>campanulids</taxon>
        <taxon>Asterales</taxon>
        <taxon>Asteraceae</taxon>
        <taxon>Cichorioideae</taxon>
        <taxon>Cichorieae</taxon>
        <taxon>Cichoriinae</taxon>
        <taxon>Cichorium</taxon>
    </lineage>
</organism>
<protein>
    <submittedName>
        <fullName evidence="1">Uncharacterized protein</fullName>
    </submittedName>
</protein>
<accession>A0ACB8ZM80</accession>
<proteinExistence type="predicted"/>
<sequence length="96" mass="10755">MMTSVYREVHCWELRGEACFFGAPSFVSFHFVYFNRVMLLTSGFVFTIHKQCSAHTCKLQLQCRGAQKKSSWGISSTRLGSGGTGIIEIDQSIVPD</sequence>
<dbReference type="EMBL" id="CM042016">
    <property type="protein sequence ID" value="KAI3698652.1"/>
    <property type="molecule type" value="Genomic_DNA"/>
</dbReference>
<reference evidence="2" key="1">
    <citation type="journal article" date="2022" name="Mol. Ecol. Resour.">
        <title>The genomes of chicory, endive, great burdock and yacon provide insights into Asteraceae palaeo-polyploidization history and plant inulin production.</title>
        <authorList>
            <person name="Fan W."/>
            <person name="Wang S."/>
            <person name="Wang H."/>
            <person name="Wang A."/>
            <person name="Jiang F."/>
            <person name="Liu H."/>
            <person name="Zhao H."/>
            <person name="Xu D."/>
            <person name="Zhang Y."/>
        </authorList>
    </citation>
    <scope>NUCLEOTIDE SEQUENCE [LARGE SCALE GENOMIC DNA]</scope>
    <source>
        <strain evidence="2">cv. Punajuju</strain>
    </source>
</reference>
<name>A0ACB8ZM80_CICIN</name>
<keyword evidence="2" id="KW-1185">Reference proteome</keyword>
<comment type="caution">
    <text evidence="1">The sequence shown here is derived from an EMBL/GenBank/DDBJ whole genome shotgun (WGS) entry which is preliminary data.</text>
</comment>
<evidence type="ECO:0000313" key="1">
    <source>
        <dbReference type="EMBL" id="KAI3698652.1"/>
    </source>
</evidence>